<dbReference type="PANTHER" id="PTHR39600">
    <property type="entry name" value="PEPTIDASE INHIBITOR I78 FAMILY PROTEIN"/>
    <property type="match status" value="1"/>
</dbReference>
<reference evidence="3 4" key="1">
    <citation type="submission" date="2016-03" db="EMBL/GenBank/DDBJ databases">
        <authorList>
            <consortium name="Pathogen Informatics"/>
        </authorList>
    </citation>
    <scope>NUCLEOTIDE SEQUENCE [LARGE SCALE GENOMIC DNA]</scope>
    <source>
        <strain evidence="3 4">NCTC13364</strain>
    </source>
</reference>
<evidence type="ECO:0000256" key="2">
    <source>
        <dbReference type="SAM" id="SignalP"/>
    </source>
</evidence>
<dbReference type="Pfam" id="PF11720">
    <property type="entry name" value="Inhibitor_I78"/>
    <property type="match status" value="1"/>
</dbReference>
<accession>A0A157Q348</accession>
<feature type="chain" id="PRO_5007615084" evidence="2">
    <location>
        <begin position="23"/>
        <end position="123"/>
    </location>
</feature>
<evidence type="ECO:0000256" key="1">
    <source>
        <dbReference type="SAM" id="MobiDB-lite"/>
    </source>
</evidence>
<dbReference type="Gene3D" id="3.30.10.10">
    <property type="entry name" value="Trypsin Inhibitor V, subunit A"/>
    <property type="match status" value="1"/>
</dbReference>
<sequence>MIRKLISVALLAGLAACGAPGAQRTSGTTAASSSPSASSAAASNTPTPSTGSSSARQVCDSQRVQNMVGQTYSDSVGKSLLDSSGSKTARVLKPGQVMTMEYDESRLNVILNGSGAIDALRCG</sequence>
<keyword evidence="2" id="KW-0732">Signal</keyword>
<organism evidence="3 4">
    <name type="scientific">Bordetella ansorpii</name>
    <dbReference type="NCBI Taxonomy" id="288768"/>
    <lineage>
        <taxon>Bacteria</taxon>
        <taxon>Pseudomonadati</taxon>
        <taxon>Pseudomonadota</taxon>
        <taxon>Betaproteobacteria</taxon>
        <taxon>Burkholderiales</taxon>
        <taxon>Alcaligenaceae</taxon>
        <taxon>Bordetella</taxon>
    </lineage>
</organism>
<evidence type="ECO:0000313" key="3">
    <source>
        <dbReference type="EMBL" id="SAI40302.1"/>
    </source>
</evidence>
<dbReference type="InterPro" id="IPR021719">
    <property type="entry name" value="Prot_inh_I78"/>
</dbReference>
<dbReference type="EMBL" id="FKBS01000017">
    <property type="protein sequence ID" value="SAI40302.1"/>
    <property type="molecule type" value="Genomic_DNA"/>
</dbReference>
<dbReference type="AlphaFoldDB" id="A0A157Q348"/>
<evidence type="ECO:0000313" key="4">
    <source>
        <dbReference type="Proteomes" id="UP000077037"/>
    </source>
</evidence>
<feature type="signal peptide" evidence="2">
    <location>
        <begin position="1"/>
        <end position="22"/>
    </location>
</feature>
<dbReference type="Proteomes" id="UP000077037">
    <property type="component" value="Unassembled WGS sequence"/>
</dbReference>
<dbReference type="PANTHER" id="PTHR39600:SF1">
    <property type="entry name" value="PEPTIDASE INHIBITOR I78 FAMILY PROTEIN"/>
    <property type="match status" value="1"/>
</dbReference>
<name>A0A157Q348_9BORD</name>
<dbReference type="RefSeq" id="WP_066414901.1">
    <property type="nucleotide sequence ID" value="NZ_FKBS01000017.1"/>
</dbReference>
<keyword evidence="3" id="KW-0449">Lipoprotein</keyword>
<gene>
    <name evidence="3" type="ORF">SAMEA1982600_03177</name>
</gene>
<feature type="compositionally biased region" description="Low complexity" evidence="1">
    <location>
        <begin position="19"/>
        <end position="55"/>
    </location>
</feature>
<dbReference type="OrthoDB" id="8724542at2"/>
<protein>
    <submittedName>
        <fullName evidence="3">Lipoprotein</fullName>
    </submittedName>
</protein>
<feature type="region of interest" description="Disordered" evidence="1">
    <location>
        <begin position="19"/>
        <end position="58"/>
    </location>
</feature>
<dbReference type="PROSITE" id="PS51257">
    <property type="entry name" value="PROKAR_LIPOPROTEIN"/>
    <property type="match status" value="1"/>
</dbReference>
<proteinExistence type="predicted"/>